<dbReference type="NCBIfam" id="TIGR00005">
    <property type="entry name" value="rluA_subfam"/>
    <property type="match status" value="1"/>
</dbReference>
<organism evidence="7 8">
    <name type="scientific">Amedibacterium intestinale</name>
    <dbReference type="NCBI Taxonomy" id="2583452"/>
    <lineage>
        <taxon>Bacteria</taxon>
        <taxon>Bacillati</taxon>
        <taxon>Bacillota</taxon>
        <taxon>Erysipelotrichia</taxon>
        <taxon>Erysipelotrichales</taxon>
        <taxon>Erysipelotrichaceae</taxon>
        <taxon>Amedibacterium</taxon>
    </lineage>
</organism>
<dbReference type="InterPro" id="IPR006225">
    <property type="entry name" value="PsdUridine_synth_RluC/D"/>
</dbReference>
<keyword evidence="3 5" id="KW-0413">Isomerase</keyword>
<dbReference type="GO" id="GO:0140098">
    <property type="term" value="F:catalytic activity, acting on RNA"/>
    <property type="evidence" value="ECO:0007669"/>
    <property type="project" value="UniProtKB-ARBA"/>
</dbReference>
<dbReference type="Proteomes" id="UP000464754">
    <property type="component" value="Chromosome"/>
</dbReference>
<evidence type="ECO:0000256" key="4">
    <source>
        <dbReference type="PIRSR" id="PIRSR606225-1"/>
    </source>
</evidence>
<evidence type="ECO:0000256" key="5">
    <source>
        <dbReference type="RuleBase" id="RU362028"/>
    </source>
</evidence>
<dbReference type="GO" id="GO:0003723">
    <property type="term" value="F:RNA binding"/>
    <property type="evidence" value="ECO:0007669"/>
    <property type="project" value="InterPro"/>
</dbReference>
<dbReference type="GO" id="GO:0000455">
    <property type="term" value="P:enzyme-directed rRNA pseudouridine synthesis"/>
    <property type="evidence" value="ECO:0007669"/>
    <property type="project" value="TreeGrafter"/>
</dbReference>
<dbReference type="AlphaFoldDB" id="A0A6N4TMR7"/>
<keyword evidence="8" id="KW-1185">Reference proteome</keyword>
<dbReference type="InterPro" id="IPR050188">
    <property type="entry name" value="RluA_PseudoU_synthase"/>
</dbReference>
<sequence>MKLTLKYKKLYINIDTDCTTDMILEQLYQSKKNRYLLYPEGKISISKETIKQNTAVKKGDIVCIQLPEVEDDIEPDFTPIDICYEDDIFLAVNKPSTLLVHSDGTNTAHTLSNRVKAYYMQQGYQIPVRPLHRLDIETSGLVLFCKIPFFQPMLDTMLKDKKIHREYIALIQGHLPRNHMTINKPIGRDRHNAKKMRISNTGKPACTDVMTIKKYKNFSMVHCILHTGRTHQIRVHLSSIQHPLLSDPLYGTKDTRIQRLALHAFRLKFYHPILQKELCVECTMPADITKVIQQGS</sequence>
<dbReference type="PROSITE" id="PS01129">
    <property type="entry name" value="PSI_RLU"/>
    <property type="match status" value="1"/>
</dbReference>
<dbReference type="RefSeq" id="WP_118361289.1">
    <property type="nucleotide sequence ID" value="NZ_AP019695.1"/>
</dbReference>
<dbReference type="KEGG" id="aarg:Aargi30884_29560"/>
<proteinExistence type="inferred from homology"/>
<dbReference type="GO" id="GO:0009982">
    <property type="term" value="F:pseudouridine synthase activity"/>
    <property type="evidence" value="ECO:0007669"/>
    <property type="project" value="InterPro"/>
</dbReference>
<comment type="catalytic activity">
    <reaction evidence="1 5">
        <text>a uridine in RNA = a pseudouridine in RNA</text>
        <dbReference type="Rhea" id="RHEA:48348"/>
        <dbReference type="Rhea" id="RHEA-COMP:12068"/>
        <dbReference type="Rhea" id="RHEA-COMP:12069"/>
        <dbReference type="ChEBI" id="CHEBI:65314"/>
        <dbReference type="ChEBI" id="CHEBI:65315"/>
    </reaction>
</comment>
<dbReference type="InterPro" id="IPR006224">
    <property type="entry name" value="PsdUridine_synth_RluA-like_CS"/>
</dbReference>
<feature type="domain" description="Pseudouridine synthase RsuA/RluA-like" evidence="6">
    <location>
        <begin position="89"/>
        <end position="239"/>
    </location>
</feature>
<dbReference type="CDD" id="cd02869">
    <property type="entry name" value="PseudoU_synth_RluA_like"/>
    <property type="match status" value="1"/>
</dbReference>
<evidence type="ECO:0000313" key="8">
    <source>
        <dbReference type="Proteomes" id="UP000464754"/>
    </source>
</evidence>
<dbReference type="Gene3D" id="3.30.2350.10">
    <property type="entry name" value="Pseudouridine synthase"/>
    <property type="match status" value="1"/>
</dbReference>
<protein>
    <recommendedName>
        <fullName evidence="5">Pseudouridine synthase</fullName>
        <ecNumber evidence="5">5.4.99.-</ecNumber>
    </recommendedName>
</protein>
<dbReference type="InterPro" id="IPR006145">
    <property type="entry name" value="PsdUridine_synth_RsuA/RluA"/>
</dbReference>
<evidence type="ECO:0000259" key="6">
    <source>
        <dbReference type="Pfam" id="PF00849"/>
    </source>
</evidence>
<dbReference type="EC" id="5.4.99.-" evidence="5"/>
<name>A0A6N4TMR7_9FIRM</name>
<gene>
    <name evidence="7" type="primary">yhcT</name>
    <name evidence="7" type="ORF">Aargi30884_29560</name>
</gene>
<comment type="similarity">
    <text evidence="2 5">Belongs to the pseudouridine synthase RluA family.</text>
</comment>
<comment type="function">
    <text evidence="5">Responsible for synthesis of pseudouridine from uracil.</text>
</comment>
<reference evidence="8" key="1">
    <citation type="submission" date="2019-05" db="EMBL/GenBank/DDBJ databases">
        <title>Complete genome sequencing of Absiella argi strain JCM 30884.</title>
        <authorList>
            <person name="Sakamoto M."/>
            <person name="Murakami T."/>
            <person name="Mori H."/>
        </authorList>
    </citation>
    <scope>NUCLEOTIDE SEQUENCE [LARGE SCALE GENOMIC DNA]</scope>
    <source>
        <strain evidence="8">JCM 30884</strain>
    </source>
</reference>
<evidence type="ECO:0000256" key="3">
    <source>
        <dbReference type="ARBA" id="ARBA00023235"/>
    </source>
</evidence>
<evidence type="ECO:0000256" key="1">
    <source>
        <dbReference type="ARBA" id="ARBA00000073"/>
    </source>
</evidence>
<dbReference type="InterPro" id="IPR020103">
    <property type="entry name" value="PsdUridine_synth_cat_dom_sf"/>
</dbReference>
<dbReference type="PANTHER" id="PTHR21600:SF44">
    <property type="entry name" value="RIBOSOMAL LARGE SUBUNIT PSEUDOURIDINE SYNTHASE D"/>
    <property type="match status" value="1"/>
</dbReference>
<dbReference type="Pfam" id="PF00849">
    <property type="entry name" value="PseudoU_synth_2"/>
    <property type="match status" value="1"/>
</dbReference>
<feature type="active site" evidence="4">
    <location>
        <position position="135"/>
    </location>
</feature>
<evidence type="ECO:0000256" key="2">
    <source>
        <dbReference type="ARBA" id="ARBA00010876"/>
    </source>
</evidence>
<accession>A0A6N4TMR7</accession>
<evidence type="ECO:0000313" key="7">
    <source>
        <dbReference type="EMBL" id="BBK24053.1"/>
    </source>
</evidence>
<dbReference type="SUPFAM" id="SSF55120">
    <property type="entry name" value="Pseudouridine synthase"/>
    <property type="match status" value="1"/>
</dbReference>
<dbReference type="EMBL" id="AP019695">
    <property type="protein sequence ID" value="BBK24053.1"/>
    <property type="molecule type" value="Genomic_DNA"/>
</dbReference>
<dbReference type="PANTHER" id="PTHR21600">
    <property type="entry name" value="MITOCHONDRIAL RNA PSEUDOURIDINE SYNTHASE"/>
    <property type="match status" value="1"/>
</dbReference>